<feature type="transmembrane region" description="Helical" evidence="10">
    <location>
        <begin position="71"/>
        <end position="94"/>
    </location>
</feature>
<dbReference type="PRINTS" id="PR00237">
    <property type="entry name" value="GPCRRHODOPSN"/>
</dbReference>
<comment type="subcellular location">
    <subcellularLocation>
        <location evidence="1">Cell membrane</location>
        <topology evidence="1">Multi-pass membrane protein</topology>
    </subcellularLocation>
</comment>
<accession>A0A3Q3IPQ2</accession>
<proteinExistence type="inferred from homology"/>
<evidence type="ECO:0000256" key="8">
    <source>
        <dbReference type="ARBA" id="ARBA00023224"/>
    </source>
</evidence>
<dbReference type="PROSITE" id="PS00237">
    <property type="entry name" value="G_PROTEIN_RECEP_F1_1"/>
    <property type="match status" value="1"/>
</dbReference>
<evidence type="ECO:0000256" key="7">
    <source>
        <dbReference type="ARBA" id="ARBA00023170"/>
    </source>
</evidence>
<dbReference type="PROSITE" id="PS50262">
    <property type="entry name" value="G_PROTEIN_RECEP_F1_2"/>
    <property type="match status" value="1"/>
</dbReference>
<dbReference type="InterPro" id="IPR050569">
    <property type="entry name" value="TAAR"/>
</dbReference>
<dbReference type="PANTHER" id="PTHR24249:SF381">
    <property type="entry name" value="TRACE AMINE ASSOCIATED RECEPTOR 19P-RELATED"/>
    <property type="match status" value="1"/>
</dbReference>
<evidence type="ECO:0000313" key="13">
    <source>
        <dbReference type="Proteomes" id="UP000261600"/>
    </source>
</evidence>
<keyword evidence="2" id="KW-1003">Cell membrane</keyword>
<evidence type="ECO:0000259" key="11">
    <source>
        <dbReference type="PROSITE" id="PS50262"/>
    </source>
</evidence>
<keyword evidence="4 10" id="KW-1133">Transmembrane helix</keyword>
<keyword evidence="7 9" id="KW-0675">Receptor</keyword>
<keyword evidence="6 10" id="KW-0472">Membrane</keyword>
<name>A0A3Q3IPQ2_MONAL</name>
<evidence type="ECO:0000256" key="9">
    <source>
        <dbReference type="RuleBase" id="RU000688"/>
    </source>
</evidence>
<dbReference type="InterPro" id="IPR000276">
    <property type="entry name" value="GPCR_Rhodpsn"/>
</dbReference>
<evidence type="ECO:0000256" key="2">
    <source>
        <dbReference type="ARBA" id="ARBA00022475"/>
    </source>
</evidence>
<comment type="similarity">
    <text evidence="9">Belongs to the G-protein coupled receptor 1 family.</text>
</comment>
<feature type="transmembrane region" description="Helical" evidence="10">
    <location>
        <begin position="184"/>
        <end position="203"/>
    </location>
</feature>
<dbReference type="PANTHER" id="PTHR24249">
    <property type="entry name" value="HISTAMINE RECEPTOR-RELATED G-PROTEIN COUPLED RECEPTOR"/>
    <property type="match status" value="1"/>
</dbReference>
<evidence type="ECO:0000256" key="3">
    <source>
        <dbReference type="ARBA" id="ARBA00022692"/>
    </source>
</evidence>
<dbReference type="Gene3D" id="1.20.1070.10">
    <property type="entry name" value="Rhodopsin 7-helix transmembrane proteins"/>
    <property type="match status" value="2"/>
</dbReference>
<evidence type="ECO:0000256" key="1">
    <source>
        <dbReference type="ARBA" id="ARBA00004651"/>
    </source>
</evidence>
<feature type="transmembrane region" description="Helical" evidence="10">
    <location>
        <begin position="38"/>
        <end position="59"/>
    </location>
</feature>
<feature type="domain" description="G-protein coupled receptors family 1 profile" evidence="11">
    <location>
        <begin position="10"/>
        <end position="232"/>
    </location>
</feature>
<keyword evidence="8 9" id="KW-0807">Transducer</keyword>
<dbReference type="Ensembl" id="ENSMALT00000002510.1">
    <property type="protein sequence ID" value="ENSMALP00000002441.1"/>
    <property type="gene ID" value="ENSMALG00000001830.1"/>
</dbReference>
<keyword evidence="13" id="KW-1185">Reference proteome</keyword>
<dbReference type="SUPFAM" id="SSF81321">
    <property type="entry name" value="Family A G protein-coupled receptor-like"/>
    <property type="match status" value="1"/>
</dbReference>
<dbReference type="Pfam" id="PF00001">
    <property type="entry name" value="7tm_1"/>
    <property type="match status" value="1"/>
</dbReference>
<evidence type="ECO:0000256" key="4">
    <source>
        <dbReference type="ARBA" id="ARBA00022989"/>
    </source>
</evidence>
<reference evidence="12" key="2">
    <citation type="submission" date="2025-09" db="UniProtKB">
        <authorList>
            <consortium name="Ensembl"/>
        </authorList>
    </citation>
    <scope>IDENTIFICATION</scope>
</reference>
<evidence type="ECO:0000256" key="5">
    <source>
        <dbReference type="ARBA" id="ARBA00023040"/>
    </source>
</evidence>
<dbReference type="GO" id="GO:0001594">
    <property type="term" value="F:trace-amine receptor activity"/>
    <property type="evidence" value="ECO:0007669"/>
    <property type="project" value="TreeGrafter"/>
</dbReference>
<dbReference type="Proteomes" id="UP000261600">
    <property type="component" value="Unplaced"/>
</dbReference>
<sequence>GTEHLHMCLGNTVISNQSVIKRLRTSCTDKLHTPTNLLILSLAVSDFFVSFLLMFQIMLIDGCWYLGDIMCLSYCVLAYIITSSSIGAMVLISVDRYVAICDPLHYSTKVTPERIQICVSVCWFFSVSCYIMLLKDNLNQPGKYNSCVGECVIARAMKSHIAAVTLKSSVSVTAKKSELKAARALGVVIAMFLLCPYYGTTVIGELRLLNVSSEAFVICLFYFNSCLNPLIYALFYPWFRKSIKHVVTLQILKHGSSQTNIL</sequence>
<organism evidence="12 13">
    <name type="scientific">Monopterus albus</name>
    <name type="common">Swamp eel</name>
    <dbReference type="NCBI Taxonomy" id="43700"/>
    <lineage>
        <taxon>Eukaryota</taxon>
        <taxon>Metazoa</taxon>
        <taxon>Chordata</taxon>
        <taxon>Craniata</taxon>
        <taxon>Vertebrata</taxon>
        <taxon>Euteleostomi</taxon>
        <taxon>Actinopterygii</taxon>
        <taxon>Neopterygii</taxon>
        <taxon>Teleostei</taxon>
        <taxon>Neoteleostei</taxon>
        <taxon>Acanthomorphata</taxon>
        <taxon>Anabantaria</taxon>
        <taxon>Synbranchiformes</taxon>
        <taxon>Synbranchidae</taxon>
        <taxon>Monopterus</taxon>
    </lineage>
</organism>
<evidence type="ECO:0000313" key="12">
    <source>
        <dbReference type="Ensembl" id="ENSMALP00000002441.1"/>
    </source>
</evidence>
<dbReference type="InterPro" id="IPR017452">
    <property type="entry name" value="GPCR_Rhodpsn_7TM"/>
</dbReference>
<dbReference type="AlphaFoldDB" id="A0A3Q3IPQ2"/>
<reference evidence="12" key="1">
    <citation type="submission" date="2025-08" db="UniProtKB">
        <authorList>
            <consortium name="Ensembl"/>
        </authorList>
    </citation>
    <scope>IDENTIFICATION</scope>
</reference>
<keyword evidence="3 9" id="KW-0812">Transmembrane</keyword>
<evidence type="ECO:0000256" key="10">
    <source>
        <dbReference type="SAM" id="Phobius"/>
    </source>
</evidence>
<keyword evidence="5 9" id="KW-0297">G-protein coupled receptor</keyword>
<dbReference type="GO" id="GO:0005886">
    <property type="term" value="C:plasma membrane"/>
    <property type="evidence" value="ECO:0007669"/>
    <property type="project" value="UniProtKB-SubCell"/>
</dbReference>
<feature type="transmembrane region" description="Helical" evidence="10">
    <location>
        <begin position="215"/>
        <end position="235"/>
    </location>
</feature>
<protein>
    <recommendedName>
        <fullName evidence="11">G-protein coupled receptors family 1 profile domain-containing protein</fullName>
    </recommendedName>
</protein>
<evidence type="ECO:0000256" key="6">
    <source>
        <dbReference type="ARBA" id="ARBA00023136"/>
    </source>
</evidence>